<name>A0ABQ7QC06_PLUXY</name>
<accession>A0ABQ7QC06</accession>
<reference evidence="1 2" key="1">
    <citation type="submission" date="2021-06" db="EMBL/GenBank/DDBJ databases">
        <title>A haploid diamondback moth (Plutella xylostella L.) genome assembly resolves 31 chromosomes and identifies a diamide resistance mutation.</title>
        <authorList>
            <person name="Ward C.M."/>
            <person name="Perry K.D."/>
            <person name="Baker G."/>
            <person name="Powis K."/>
            <person name="Heckel D.G."/>
            <person name="Baxter S.W."/>
        </authorList>
    </citation>
    <scope>NUCLEOTIDE SEQUENCE [LARGE SCALE GENOMIC DNA]</scope>
    <source>
        <strain evidence="1 2">LV</strain>
        <tissue evidence="1">Single pupa</tissue>
    </source>
</reference>
<keyword evidence="2" id="KW-1185">Reference proteome</keyword>
<evidence type="ECO:0000313" key="1">
    <source>
        <dbReference type="EMBL" id="KAG7301493.1"/>
    </source>
</evidence>
<comment type="caution">
    <text evidence="1">The sequence shown here is derived from an EMBL/GenBank/DDBJ whole genome shotgun (WGS) entry which is preliminary data.</text>
</comment>
<evidence type="ECO:0000313" key="2">
    <source>
        <dbReference type="Proteomes" id="UP000823941"/>
    </source>
</evidence>
<proteinExistence type="predicted"/>
<protein>
    <submittedName>
        <fullName evidence="1">Uncharacterized protein</fullName>
    </submittedName>
</protein>
<dbReference type="EMBL" id="JAHIBW010000019">
    <property type="protein sequence ID" value="KAG7301493.1"/>
    <property type="molecule type" value="Genomic_DNA"/>
</dbReference>
<dbReference type="Proteomes" id="UP000823941">
    <property type="component" value="Chromosome 19"/>
</dbReference>
<gene>
    <name evidence="1" type="ORF">JYU34_014459</name>
</gene>
<organism evidence="1 2">
    <name type="scientific">Plutella xylostella</name>
    <name type="common">Diamondback moth</name>
    <name type="synonym">Plutella maculipennis</name>
    <dbReference type="NCBI Taxonomy" id="51655"/>
    <lineage>
        <taxon>Eukaryota</taxon>
        <taxon>Metazoa</taxon>
        <taxon>Ecdysozoa</taxon>
        <taxon>Arthropoda</taxon>
        <taxon>Hexapoda</taxon>
        <taxon>Insecta</taxon>
        <taxon>Pterygota</taxon>
        <taxon>Neoptera</taxon>
        <taxon>Endopterygota</taxon>
        <taxon>Lepidoptera</taxon>
        <taxon>Glossata</taxon>
        <taxon>Ditrysia</taxon>
        <taxon>Yponomeutoidea</taxon>
        <taxon>Plutellidae</taxon>
        <taxon>Plutella</taxon>
    </lineage>
</organism>
<sequence>MVSVENAHSSIKDFNDTVTSLSSRLKIVEDRTNLIPVLEKKIIELDNELNQREQWLRANNVEIKGIPLKNNENLYDIAFKLADTLGITLKRRTVISSLEYLLGNRIMRNRL</sequence>